<evidence type="ECO:0000313" key="8">
    <source>
        <dbReference type="Proteomes" id="UP000772434"/>
    </source>
</evidence>
<name>A0A9P5P6T3_9AGAR</name>
<organism evidence="7 8">
    <name type="scientific">Rhodocollybia butyracea</name>
    <dbReference type="NCBI Taxonomy" id="206335"/>
    <lineage>
        <taxon>Eukaryota</taxon>
        <taxon>Fungi</taxon>
        <taxon>Dikarya</taxon>
        <taxon>Basidiomycota</taxon>
        <taxon>Agaricomycotina</taxon>
        <taxon>Agaricomycetes</taxon>
        <taxon>Agaricomycetidae</taxon>
        <taxon>Agaricales</taxon>
        <taxon>Marasmiineae</taxon>
        <taxon>Omphalotaceae</taxon>
        <taxon>Rhodocollybia</taxon>
    </lineage>
</organism>
<sequence>MLGLETILQKPGTGIGAPFEKSEVEDMPDNCCDGKDCELERRNDSGTGTACFAQLVDNIWMSSINIAVPRIAQEFDLHDVLAHLCLHSNLWWLSFSSLVFFLTASGAVRCSLVCIIFRALQGLGAAASVPSAIGVLSNYFVGNEKHRALIGLILGGILSGTVGWRFIFYINAPLIGILAISGWFSFPQEHRKNKGRKPSLDLLGAGLGTSLKFSGWNKPIVVATLIVSILVLLGFAWAERKVPNPIMCSLPHLFSSLPSQEFGVLVSFFTAGEASIFVRWASVIYYLSLIAQEVLFLTPLNTGLYMIPMGLWGFVACIATGRAVERFELKPMLVIGFFICCVGTLPAAFRKSWLLFPTTIICGTGISIAYNVASIALVSAVPRSQSPLAGGLINTAFQTGAGFGIAITSVVFENVLKSSQIRQILRVL</sequence>
<dbReference type="Pfam" id="PF07690">
    <property type="entry name" value="MFS_1"/>
    <property type="match status" value="1"/>
</dbReference>
<keyword evidence="4 6" id="KW-1133">Transmembrane helix</keyword>
<dbReference type="InterPro" id="IPR036259">
    <property type="entry name" value="MFS_trans_sf"/>
</dbReference>
<dbReference type="Gene3D" id="1.20.1250.20">
    <property type="entry name" value="MFS general substrate transporter like domains"/>
    <property type="match status" value="1"/>
</dbReference>
<feature type="transmembrane region" description="Helical" evidence="6">
    <location>
        <begin position="276"/>
        <end position="297"/>
    </location>
</feature>
<dbReference type="PANTHER" id="PTHR42718:SF9">
    <property type="entry name" value="MAJOR FACILITATOR SUPERFAMILY MULTIDRUG TRANSPORTER MFSC"/>
    <property type="match status" value="1"/>
</dbReference>
<dbReference type="PANTHER" id="PTHR42718">
    <property type="entry name" value="MAJOR FACILITATOR SUPERFAMILY MULTIDRUG TRANSPORTER MFSC"/>
    <property type="match status" value="1"/>
</dbReference>
<feature type="transmembrane region" description="Helical" evidence="6">
    <location>
        <begin position="303"/>
        <end position="324"/>
    </location>
</feature>
<dbReference type="EMBL" id="JADNRY010000741">
    <property type="protein sequence ID" value="KAF9028226.1"/>
    <property type="molecule type" value="Genomic_DNA"/>
</dbReference>
<dbReference type="AlphaFoldDB" id="A0A9P5P6T3"/>
<feature type="transmembrane region" description="Helical" evidence="6">
    <location>
        <begin position="162"/>
        <end position="186"/>
    </location>
</feature>
<dbReference type="GO" id="GO:0016020">
    <property type="term" value="C:membrane"/>
    <property type="evidence" value="ECO:0007669"/>
    <property type="project" value="UniProtKB-SubCell"/>
</dbReference>
<comment type="subcellular location">
    <subcellularLocation>
        <location evidence="1">Membrane</location>
        <topology evidence="1">Multi-pass membrane protein</topology>
    </subcellularLocation>
</comment>
<reference evidence="7" key="1">
    <citation type="submission" date="2020-11" db="EMBL/GenBank/DDBJ databases">
        <authorList>
            <consortium name="DOE Joint Genome Institute"/>
            <person name="Ahrendt S."/>
            <person name="Riley R."/>
            <person name="Andreopoulos W."/>
            <person name="Labutti K."/>
            <person name="Pangilinan J."/>
            <person name="Ruiz-Duenas F.J."/>
            <person name="Barrasa J.M."/>
            <person name="Sanchez-Garcia M."/>
            <person name="Camarero S."/>
            <person name="Miyauchi S."/>
            <person name="Serrano A."/>
            <person name="Linde D."/>
            <person name="Babiker R."/>
            <person name="Drula E."/>
            <person name="Ayuso-Fernandez I."/>
            <person name="Pacheco R."/>
            <person name="Padilla G."/>
            <person name="Ferreira P."/>
            <person name="Barriuso J."/>
            <person name="Kellner H."/>
            <person name="Castanera R."/>
            <person name="Alfaro M."/>
            <person name="Ramirez L."/>
            <person name="Pisabarro A.G."/>
            <person name="Kuo A."/>
            <person name="Tritt A."/>
            <person name="Lipzen A."/>
            <person name="He G."/>
            <person name="Yan M."/>
            <person name="Ng V."/>
            <person name="Cullen D."/>
            <person name="Martin F."/>
            <person name="Rosso M.-N."/>
            <person name="Henrissat B."/>
            <person name="Hibbett D."/>
            <person name="Martinez A.T."/>
            <person name="Grigoriev I.V."/>
        </authorList>
    </citation>
    <scope>NUCLEOTIDE SEQUENCE</scope>
    <source>
        <strain evidence="7">AH 40177</strain>
    </source>
</reference>
<evidence type="ECO:0000256" key="1">
    <source>
        <dbReference type="ARBA" id="ARBA00004141"/>
    </source>
</evidence>
<feature type="transmembrane region" description="Helical" evidence="6">
    <location>
        <begin position="90"/>
        <end position="116"/>
    </location>
</feature>
<dbReference type="Gene3D" id="1.20.1720.10">
    <property type="entry name" value="Multidrug resistance protein D"/>
    <property type="match status" value="1"/>
</dbReference>
<dbReference type="GO" id="GO:0022857">
    <property type="term" value="F:transmembrane transporter activity"/>
    <property type="evidence" value="ECO:0007669"/>
    <property type="project" value="InterPro"/>
</dbReference>
<keyword evidence="8" id="KW-1185">Reference proteome</keyword>
<protein>
    <submittedName>
        <fullName evidence="7">Major facilitator superfamily domain-containing protein</fullName>
    </submittedName>
</protein>
<feature type="transmembrane region" description="Helical" evidence="6">
    <location>
        <begin position="220"/>
        <end position="238"/>
    </location>
</feature>
<keyword evidence="5 6" id="KW-0472">Membrane</keyword>
<feature type="transmembrane region" description="Helical" evidence="6">
    <location>
        <begin position="123"/>
        <end position="142"/>
    </location>
</feature>
<evidence type="ECO:0000256" key="3">
    <source>
        <dbReference type="ARBA" id="ARBA00022692"/>
    </source>
</evidence>
<dbReference type="OrthoDB" id="440755at2759"/>
<evidence type="ECO:0000256" key="6">
    <source>
        <dbReference type="SAM" id="Phobius"/>
    </source>
</evidence>
<feature type="transmembrane region" description="Helical" evidence="6">
    <location>
        <begin position="331"/>
        <end position="349"/>
    </location>
</feature>
<dbReference type="SUPFAM" id="SSF103473">
    <property type="entry name" value="MFS general substrate transporter"/>
    <property type="match status" value="1"/>
</dbReference>
<evidence type="ECO:0000256" key="5">
    <source>
        <dbReference type="ARBA" id="ARBA00023136"/>
    </source>
</evidence>
<gene>
    <name evidence="7" type="ORF">BDP27DRAFT_1375793</name>
</gene>
<feature type="transmembrane region" description="Helical" evidence="6">
    <location>
        <begin position="355"/>
        <end position="378"/>
    </location>
</feature>
<dbReference type="Proteomes" id="UP000772434">
    <property type="component" value="Unassembled WGS sequence"/>
</dbReference>
<evidence type="ECO:0000256" key="4">
    <source>
        <dbReference type="ARBA" id="ARBA00022989"/>
    </source>
</evidence>
<keyword evidence="2" id="KW-0813">Transport</keyword>
<accession>A0A9P5P6T3</accession>
<dbReference type="InterPro" id="IPR011701">
    <property type="entry name" value="MFS"/>
</dbReference>
<proteinExistence type="predicted"/>
<evidence type="ECO:0000313" key="7">
    <source>
        <dbReference type="EMBL" id="KAF9028226.1"/>
    </source>
</evidence>
<keyword evidence="3 6" id="KW-0812">Transmembrane</keyword>
<evidence type="ECO:0000256" key="2">
    <source>
        <dbReference type="ARBA" id="ARBA00022448"/>
    </source>
</evidence>
<comment type="caution">
    <text evidence="7">The sequence shown here is derived from an EMBL/GenBank/DDBJ whole genome shotgun (WGS) entry which is preliminary data.</text>
</comment>